<dbReference type="AlphaFoldDB" id="A0A371CM10"/>
<dbReference type="EMBL" id="KZ857515">
    <property type="protein sequence ID" value="RDX41326.1"/>
    <property type="molecule type" value="Genomic_DNA"/>
</dbReference>
<accession>A0A371CM10</accession>
<reference evidence="1 2" key="1">
    <citation type="journal article" date="2018" name="Biotechnol. Biofuels">
        <title>Integrative visual omics of the white-rot fungus Polyporus brumalis exposes the biotechnological potential of its oxidative enzymes for delignifying raw plant biomass.</title>
        <authorList>
            <person name="Miyauchi S."/>
            <person name="Rancon A."/>
            <person name="Drula E."/>
            <person name="Hage H."/>
            <person name="Chaduli D."/>
            <person name="Favel A."/>
            <person name="Grisel S."/>
            <person name="Henrissat B."/>
            <person name="Herpoel-Gimbert I."/>
            <person name="Ruiz-Duenas F.J."/>
            <person name="Chevret D."/>
            <person name="Hainaut M."/>
            <person name="Lin J."/>
            <person name="Wang M."/>
            <person name="Pangilinan J."/>
            <person name="Lipzen A."/>
            <person name="Lesage-Meessen L."/>
            <person name="Navarro D."/>
            <person name="Riley R."/>
            <person name="Grigoriev I.V."/>
            <person name="Zhou S."/>
            <person name="Raouche S."/>
            <person name="Rosso M.N."/>
        </authorList>
    </citation>
    <scope>NUCLEOTIDE SEQUENCE [LARGE SCALE GENOMIC DNA]</scope>
    <source>
        <strain evidence="1 2">BRFM 1820</strain>
    </source>
</reference>
<dbReference type="Proteomes" id="UP000256964">
    <property type="component" value="Unassembled WGS sequence"/>
</dbReference>
<keyword evidence="2" id="KW-1185">Reference proteome</keyword>
<proteinExistence type="predicted"/>
<evidence type="ECO:0000313" key="1">
    <source>
        <dbReference type="EMBL" id="RDX41326.1"/>
    </source>
</evidence>
<gene>
    <name evidence="1" type="ORF">OH76DRAFT_1412189</name>
</gene>
<protein>
    <submittedName>
        <fullName evidence="1">Uncharacterized protein</fullName>
    </submittedName>
</protein>
<evidence type="ECO:0000313" key="2">
    <source>
        <dbReference type="Proteomes" id="UP000256964"/>
    </source>
</evidence>
<organism evidence="1 2">
    <name type="scientific">Lentinus brumalis</name>
    <dbReference type="NCBI Taxonomy" id="2498619"/>
    <lineage>
        <taxon>Eukaryota</taxon>
        <taxon>Fungi</taxon>
        <taxon>Dikarya</taxon>
        <taxon>Basidiomycota</taxon>
        <taxon>Agaricomycotina</taxon>
        <taxon>Agaricomycetes</taxon>
        <taxon>Polyporales</taxon>
        <taxon>Polyporaceae</taxon>
        <taxon>Lentinus</taxon>
    </lineage>
</organism>
<name>A0A371CM10_9APHY</name>
<sequence>MRPPSTIWSCTRTCKRSGRLYDIPHPHAPLSSTLVPLWHFRSHPETPATTAGKGNLRSVRGRAGCICSFYDPQST</sequence>